<feature type="compositionally biased region" description="Low complexity" evidence="1">
    <location>
        <begin position="343"/>
        <end position="362"/>
    </location>
</feature>
<dbReference type="Proteomes" id="UP000243515">
    <property type="component" value="Unassembled WGS sequence"/>
</dbReference>
<reference evidence="2 3" key="1">
    <citation type="journal article" date="2015" name="Environ. Microbiol.">
        <title>Metagenome sequence of Elaphomyces granulatus from sporocarp tissue reveals Ascomycota ectomycorrhizal fingerprints of genome expansion and a Proteobacteria-rich microbiome.</title>
        <authorList>
            <person name="Quandt C.A."/>
            <person name="Kohler A."/>
            <person name="Hesse C.N."/>
            <person name="Sharpton T.J."/>
            <person name="Martin F."/>
            <person name="Spatafora J.W."/>
        </authorList>
    </citation>
    <scope>NUCLEOTIDE SEQUENCE [LARGE SCALE GENOMIC DNA]</scope>
    <source>
        <strain evidence="2 3">OSC145934</strain>
    </source>
</reference>
<evidence type="ECO:0000256" key="1">
    <source>
        <dbReference type="SAM" id="MobiDB-lite"/>
    </source>
</evidence>
<evidence type="ECO:0000313" key="3">
    <source>
        <dbReference type="Proteomes" id="UP000243515"/>
    </source>
</evidence>
<dbReference type="AlphaFoldDB" id="A0A232LSV1"/>
<gene>
    <name evidence="2" type="ORF">Egran_04974</name>
</gene>
<dbReference type="OrthoDB" id="5507155at2759"/>
<feature type="region of interest" description="Disordered" evidence="1">
    <location>
        <begin position="315"/>
        <end position="383"/>
    </location>
</feature>
<dbReference type="EMBL" id="NPHW01004972">
    <property type="protein sequence ID" value="OXV07261.1"/>
    <property type="molecule type" value="Genomic_DNA"/>
</dbReference>
<feature type="compositionally biased region" description="Polar residues" evidence="1">
    <location>
        <begin position="327"/>
        <end position="342"/>
    </location>
</feature>
<feature type="compositionally biased region" description="Polar residues" evidence="1">
    <location>
        <begin position="125"/>
        <end position="161"/>
    </location>
</feature>
<organism evidence="2 3">
    <name type="scientific">Elaphomyces granulatus</name>
    <dbReference type="NCBI Taxonomy" id="519963"/>
    <lineage>
        <taxon>Eukaryota</taxon>
        <taxon>Fungi</taxon>
        <taxon>Dikarya</taxon>
        <taxon>Ascomycota</taxon>
        <taxon>Pezizomycotina</taxon>
        <taxon>Eurotiomycetes</taxon>
        <taxon>Eurotiomycetidae</taxon>
        <taxon>Eurotiales</taxon>
        <taxon>Elaphomycetaceae</taxon>
        <taxon>Elaphomyces</taxon>
    </lineage>
</organism>
<comment type="caution">
    <text evidence="2">The sequence shown here is derived from an EMBL/GenBank/DDBJ whole genome shotgun (WGS) entry which is preliminary data.</text>
</comment>
<keyword evidence="3" id="KW-1185">Reference proteome</keyword>
<proteinExistence type="predicted"/>
<accession>A0A232LSV1</accession>
<dbReference type="PANTHER" id="PTHR46929:SF3">
    <property type="entry name" value="MYB_SANT-LIKE DOMAIN-CONTAINING PROTEIN"/>
    <property type="match status" value="1"/>
</dbReference>
<feature type="compositionally biased region" description="Basic and acidic residues" evidence="1">
    <location>
        <begin position="62"/>
        <end position="82"/>
    </location>
</feature>
<feature type="compositionally biased region" description="Polar residues" evidence="1">
    <location>
        <begin position="91"/>
        <end position="117"/>
    </location>
</feature>
<protein>
    <recommendedName>
        <fullName evidence="4">Myb/SANT-like domain-containing protein</fullName>
    </recommendedName>
</protein>
<evidence type="ECO:0000313" key="2">
    <source>
        <dbReference type="EMBL" id="OXV07261.1"/>
    </source>
</evidence>
<evidence type="ECO:0008006" key="4">
    <source>
        <dbReference type="Google" id="ProtNLM"/>
    </source>
</evidence>
<feature type="compositionally biased region" description="Basic residues" evidence="1">
    <location>
        <begin position="41"/>
        <end position="51"/>
    </location>
</feature>
<feature type="region of interest" description="Disordered" evidence="1">
    <location>
        <begin position="30"/>
        <end position="164"/>
    </location>
</feature>
<sequence>MAPNGGRPTRSGNRPDRVIDSLEQEMLEEVVALDAEEARQHPKKRQKKTSSIRKPLANPDSTEGRFPKALEEGWESPVRDTAIRPSPEASAPQSPLQQRVVNFQTPSGTLSSSITNATGGGYIQSPANPNPIDSETMTNSPAIQPSDFPLQSTLNSNQSMTPAPPAKLRVRWTDIMEQVLLAALRVIVLRGKSSFDCFKRAHWVEAAGKVKEVYEGPADLDWKRAKSKFEDKYRPLWRKWKDHCASLSGWTENEEGLPQNSKEVMDYYFAAFPEYKEFRHSLPVGYKYLVEILGDRGEFAAVEETSEEEIIISSGEEIREEEEARQSMEQPISRSICMNRSVRSPTQSTSRSGSVSSSRSISVAANTGQKRTKEKNSSAAQNLRSQLVAKAARRKKDREKKSDKLLRRVNEFGSASAKLAAEVVAGYESASKGPIEKAIELFDSKYANGYSEDDVFKVYDFLQREEKAAAFSVMAEVRQAGWLRYELRKLENNGN</sequence>
<name>A0A232LSV1_9EURO</name>
<dbReference type="PANTHER" id="PTHR46929">
    <property type="entry name" value="EXPRESSED PROTEIN"/>
    <property type="match status" value="1"/>
</dbReference>